<evidence type="ECO:0000313" key="2">
    <source>
        <dbReference type="EMBL" id="CDW22970.1"/>
    </source>
</evidence>
<dbReference type="EMBL" id="HACA01005609">
    <property type="protein sequence ID" value="CDW22970.1"/>
    <property type="molecule type" value="Transcribed_RNA"/>
</dbReference>
<keyword evidence="1" id="KW-1133">Transmembrane helix</keyword>
<proteinExistence type="predicted"/>
<sequence>NIACFVFFEVHEETKTVVLIFLFRFQIAPTIRCFTVFFAYVSHFLVIS</sequence>
<reference evidence="2" key="1">
    <citation type="submission" date="2014-05" db="EMBL/GenBank/DDBJ databases">
        <authorList>
            <person name="Chronopoulou M."/>
        </authorList>
    </citation>
    <scope>NUCLEOTIDE SEQUENCE</scope>
    <source>
        <tissue evidence="2">Whole organism</tissue>
    </source>
</reference>
<feature type="non-terminal residue" evidence="2">
    <location>
        <position position="1"/>
    </location>
</feature>
<keyword evidence="1" id="KW-0812">Transmembrane</keyword>
<dbReference type="AlphaFoldDB" id="A0A0K2TAY0"/>
<protein>
    <submittedName>
        <fullName evidence="2">Uncharacterized protein</fullName>
    </submittedName>
</protein>
<accession>A0A0K2TAY0</accession>
<organism evidence="2">
    <name type="scientific">Lepeophtheirus salmonis</name>
    <name type="common">Salmon louse</name>
    <name type="synonym">Caligus salmonis</name>
    <dbReference type="NCBI Taxonomy" id="72036"/>
    <lineage>
        <taxon>Eukaryota</taxon>
        <taxon>Metazoa</taxon>
        <taxon>Ecdysozoa</taxon>
        <taxon>Arthropoda</taxon>
        <taxon>Crustacea</taxon>
        <taxon>Multicrustacea</taxon>
        <taxon>Hexanauplia</taxon>
        <taxon>Copepoda</taxon>
        <taxon>Siphonostomatoida</taxon>
        <taxon>Caligidae</taxon>
        <taxon>Lepeophtheirus</taxon>
    </lineage>
</organism>
<name>A0A0K2TAY0_LEPSM</name>
<evidence type="ECO:0000256" key="1">
    <source>
        <dbReference type="SAM" id="Phobius"/>
    </source>
</evidence>
<keyword evidence="1" id="KW-0472">Membrane</keyword>
<feature type="transmembrane region" description="Helical" evidence="1">
    <location>
        <begin position="27"/>
        <end position="47"/>
    </location>
</feature>